<dbReference type="Proteomes" id="UP000824120">
    <property type="component" value="Chromosome 8"/>
</dbReference>
<dbReference type="EMBL" id="JACXVP010000008">
    <property type="protein sequence ID" value="KAG5590970.1"/>
    <property type="molecule type" value="Genomic_DNA"/>
</dbReference>
<accession>A0A9J5XT84</accession>
<dbReference type="PANTHER" id="PTHR33527:SF18">
    <property type="entry name" value="F13O11.17 PROTEIN"/>
    <property type="match status" value="1"/>
</dbReference>
<dbReference type="OrthoDB" id="1882251at2759"/>
<name>A0A9J5XT84_SOLCO</name>
<evidence type="ECO:0000313" key="2">
    <source>
        <dbReference type="Proteomes" id="UP000824120"/>
    </source>
</evidence>
<dbReference type="AlphaFoldDB" id="A0A9J5XT84"/>
<protein>
    <submittedName>
        <fullName evidence="1">Uncharacterized protein</fullName>
    </submittedName>
</protein>
<proteinExistence type="predicted"/>
<reference evidence="1 2" key="1">
    <citation type="submission" date="2020-09" db="EMBL/GenBank/DDBJ databases">
        <title>De no assembly of potato wild relative species, Solanum commersonii.</title>
        <authorList>
            <person name="Cho K."/>
        </authorList>
    </citation>
    <scope>NUCLEOTIDE SEQUENCE [LARGE SCALE GENOMIC DNA]</scope>
    <source>
        <strain evidence="1">LZ3.2</strain>
        <tissue evidence="1">Leaf</tissue>
    </source>
</reference>
<sequence>MVPPTSSKHLLYAQMVVRDVSTIDQILSTSPIAKFKINGKVVWARKYESKDQHFIQRHIAI</sequence>
<keyword evidence="2" id="KW-1185">Reference proteome</keyword>
<organism evidence="1 2">
    <name type="scientific">Solanum commersonii</name>
    <name type="common">Commerson's wild potato</name>
    <name type="synonym">Commerson's nightshade</name>
    <dbReference type="NCBI Taxonomy" id="4109"/>
    <lineage>
        <taxon>Eukaryota</taxon>
        <taxon>Viridiplantae</taxon>
        <taxon>Streptophyta</taxon>
        <taxon>Embryophyta</taxon>
        <taxon>Tracheophyta</taxon>
        <taxon>Spermatophyta</taxon>
        <taxon>Magnoliopsida</taxon>
        <taxon>eudicotyledons</taxon>
        <taxon>Gunneridae</taxon>
        <taxon>Pentapetalae</taxon>
        <taxon>asterids</taxon>
        <taxon>lamiids</taxon>
        <taxon>Solanales</taxon>
        <taxon>Solanaceae</taxon>
        <taxon>Solanoideae</taxon>
        <taxon>Solaneae</taxon>
        <taxon>Solanum</taxon>
    </lineage>
</organism>
<gene>
    <name evidence="1" type="ORF">H5410_041484</name>
</gene>
<evidence type="ECO:0000313" key="1">
    <source>
        <dbReference type="EMBL" id="KAG5590970.1"/>
    </source>
</evidence>
<dbReference type="PANTHER" id="PTHR33527">
    <property type="entry name" value="OS07G0274300 PROTEIN"/>
    <property type="match status" value="1"/>
</dbReference>
<comment type="caution">
    <text evidence="1">The sequence shown here is derived from an EMBL/GenBank/DDBJ whole genome shotgun (WGS) entry which is preliminary data.</text>
</comment>